<dbReference type="SUPFAM" id="SSF47413">
    <property type="entry name" value="lambda repressor-like DNA-binding domains"/>
    <property type="match status" value="1"/>
</dbReference>
<dbReference type="Gene3D" id="1.10.260.40">
    <property type="entry name" value="lambda repressor-like DNA-binding domains"/>
    <property type="match status" value="1"/>
</dbReference>
<dbReference type="PROSITE" id="PS50943">
    <property type="entry name" value="HTH_CROC1"/>
    <property type="match status" value="1"/>
</dbReference>
<accession>A0A9X1A9N9</accession>
<dbReference type="RefSeq" id="WP_214388325.1">
    <property type="nucleotide sequence ID" value="NZ_JAFLWW010000002.1"/>
</dbReference>
<evidence type="ECO:0000259" key="1">
    <source>
        <dbReference type="PROSITE" id="PS50943"/>
    </source>
</evidence>
<sequence>MITSDQCRAGRALVNLSQDELATRARVGLSTVRNFEAGRSTPVLNNLDAIKTALETAGVLFEAAGETIHGGPGVRLKA</sequence>
<protein>
    <submittedName>
        <fullName evidence="2">Helix-turn-helix transcriptional regulator</fullName>
    </submittedName>
</protein>
<dbReference type="CDD" id="cd00093">
    <property type="entry name" value="HTH_XRE"/>
    <property type="match status" value="1"/>
</dbReference>
<organism evidence="2 3">
    <name type="scientific">Aminobacter anthyllidis</name>
    <dbReference type="NCBI Taxonomy" id="1035067"/>
    <lineage>
        <taxon>Bacteria</taxon>
        <taxon>Pseudomonadati</taxon>
        <taxon>Pseudomonadota</taxon>
        <taxon>Alphaproteobacteria</taxon>
        <taxon>Hyphomicrobiales</taxon>
        <taxon>Phyllobacteriaceae</taxon>
        <taxon>Aminobacter</taxon>
    </lineage>
</organism>
<keyword evidence="3" id="KW-1185">Reference proteome</keyword>
<reference evidence="2" key="2">
    <citation type="submission" date="2021-03" db="EMBL/GenBank/DDBJ databases">
        <authorList>
            <person name="Artuso I."/>
            <person name="Turrini P."/>
            <person name="Pirolo M."/>
            <person name="Lugli G.A."/>
            <person name="Ventura M."/>
            <person name="Visca P."/>
        </authorList>
    </citation>
    <scope>NUCLEOTIDE SEQUENCE</scope>
    <source>
        <strain evidence="2">LMG 26462</strain>
    </source>
</reference>
<evidence type="ECO:0000313" key="3">
    <source>
        <dbReference type="Proteomes" id="UP001138921"/>
    </source>
</evidence>
<dbReference type="InterPro" id="IPR001387">
    <property type="entry name" value="Cro/C1-type_HTH"/>
</dbReference>
<dbReference type="Pfam" id="PF01381">
    <property type="entry name" value="HTH_3"/>
    <property type="match status" value="1"/>
</dbReference>
<gene>
    <name evidence="2" type="ORF">J1C56_08925</name>
</gene>
<dbReference type="GO" id="GO:0003677">
    <property type="term" value="F:DNA binding"/>
    <property type="evidence" value="ECO:0007669"/>
    <property type="project" value="InterPro"/>
</dbReference>
<comment type="caution">
    <text evidence="2">The sequence shown here is derived from an EMBL/GenBank/DDBJ whole genome shotgun (WGS) entry which is preliminary data.</text>
</comment>
<dbReference type="AlphaFoldDB" id="A0A9X1A9N9"/>
<dbReference type="Proteomes" id="UP001138921">
    <property type="component" value="Unassembled WGS sequence"/>
</dbReference>
<proteinExistence type="predicted"/>
<dbReference type="EMBL" id="JAFLWW010000002">
    <property type="protein sequence ID" value="MBT1155713.1"/>
    <property type="molecule type" value="Genomic_DNA"/>
</dbReference>
<dbReference type="InterPro" id="IPR010982">
    <property type="entry name" value="Lambda_DNA-bd_dom_sf"/>
</dbReference>
<evidence type="ECO:0000313" key="2">
    <source>
        <dbReference type="EMBL" id="MBT1155713.1"/>
    </source>
</evidence>
<name>A0A9X1A9N9_9HYPH</name>
<reference evidence="2" key="1">
    <citation type="journal article" date="2021" name="Microorganisms">
        <title>Phylogenomic Reconstruction and Metabolic Potential of the Genus Aminobacter.</title>
        <authorList>
            <person name="Artuso I."/>
            <person name="Turrini P."/>
            <person name="Pirolo M."/>
            <person name="Lugli G.A."/>
            <person name="Ventura M."/>
            <person name="Visca P."/>
        </authorList>
    </citation>
    <scope>NUCLEOTIDE SEQUENCE</scope>
    <source>
        <strain evidence="2">LMG 26462</strain>
    </source>
</reference>
<feature type="domain" description="HTH cro/C1-type" evidence="1">
    <location>
        <begin position="15"/>
        <end position="60"/>
    </location>
</feature>